<evidence type="ECO:0000313" key="6">
    <source>
        <dbReference type="EMBL" id="KAG2434037.1"/>
    </source>
</evidence>
<reference evidence="6" key="1">
    <citation type="journal article" date="2020" name="bioRxiv">
        <title>Comparative genomics of Chlamydomonas.</title>
        <authorList>
            <person name="Craig R.J."/>
            <person name="Hasan A.R."/>
            <person name="Ness R.W."/>
            <person name="Keightley P.D."/>
        </authorList>
    </citation>
    <scope>NUCLEOTIDE SEQUENCE</scope>
    <source>
        <strain evidence="6">SAG 7.73</strain>
    </source>
</reference>
<dbReference type="InterPro" id="IPR051581">
    <property type="entry name" value="Ca-bind"/>
</dbReference>
<name>A0A835VYJ1_CHLIN</name>
<evidence type="ECO:0000256" key="2">
    <source>
        <dbReference type="ARBA" id="ARBA00022737"/>
    </source>
</evidence>
<dbReference type="Gene3D" id="1.10.238.10">
    <property type="entry name" value="EF-hand"/>
    <property type="match status" value="2"/>
</dbReference>
<dbReference type="InterPro" id="IPR018247">
    <property type="entry name" value="EF_Hand_1_Ca_BS"/>
</dbReference>
<keyword evidence="1" id="KW-0479">Metal-binding</keyword>
<dbReference type="PANTHER" id="PTHR34524:SF6">
    <property type="entry name" value="CALCYPHOSINE LIKE"/>
    <property type="match status" value="1"/>
</dbReference>
<dbReference type="Proteomes" id="UP000650467">
    <property type="component" value="Unassembled WGS sequence"/>
</dbReference>
<dbReference type="Pfam" id="PF13499">
    <property type="entry name" value="EF-hand_7"/>
    <property type="match status" value="1"/>
</dbReference>
<dbReference type="InterPro" id="IPR002048">
    <property type="entry name" value="EF_hand_dom"/>
</dbReference>
<evidence type="ECO:0000313" key="7">
    <source>
        <dbReference type="Proteomes" id="UP000650467"/>
    </source>
</evidence>
<dbReference type="PROSITE" id="PS00018">
    <property type="entry name" value="EF_HAND_1"/>
    <property type="match status" value="1"/>
</dbReference>
<dbReference type="AlphaFoldDB" id="A0A835VYJ1"/>
<organism evidence="6 7">
    <name type="scientific">Chlamydomonas incerta</name>
    <dbReference type="NCBI Taxonomy" id="51695"/>
    <lineage>
        <taxon>Eukaryota</taxon>
        <taxon>Viridiplantae</taxon>
        <taxon>Chlorophyta</taxon>
        <taxon>core chlorophytes</taxon>
        <taxon>Chlorophyceae</taxon>
        <taxon>CS clade</taxon>
        <taxon>Chlamydomonadales</taxon>
        <taxon>Chlamydomonadaceae</taxon>
        <taxon>Chlamydomonas</taxon>
    </lineage>
</organism>
<feature type="region of interest" description="Disordered" evidence="4">
    <location>
        <begin position="78"/>
        <end position="121"/>
    </location>
</feature>
<dbReference type="OrthoDB" id="26525at2759"/>
<dbReference type="SUPFAM" id="SSF47473">
    <property type="entry name" value="EF-hand"/>
    <property type="match status" value="1"/>
</dbReference>
<protein>
    <recommendedName>
        <fullName evidence="5">EF-hand domain-containing protein</fullName>
    </recommendedName>
</protein>
<dbReference type="EMBL" id="JAEHOC010000017">
    <property type="protein sequence ID" value="KAG2434037.1"/>
    <property type="molecule type" value="Genomic_DNA"/>
</dbReference>
<evidence type="ECO:0000256" key="3">
    <source>
        <dbReference type="ARBA" id="ARBA00022837"/>
    </source>
</evidence>
<feature type="domain" description="EF-hand" evidence="5">
    <location>
        <begin position="455"/>
        <end position="490"/>
    </location>
</feature>
<dbReference type="GO" id="GO:0005509">
    <property type="term" value="F:calcium ion binding"/>
    <property type="evidence" value="ECO:0007669"/>
    <property type="project" value="InterPro"/>
</dbReference>
<feature type="domain" description="EF-hand" evidence="5">
    <location>
        <begin position="419"/>
        <end position="454"/>
    </location>
</feature>
<feature type="compositionally biased region" description="Polar residues" evidence="4">
    <location>
        <begin position="244"/>
        <end position="262"/>
    </location>
</feature>
<dbReference type="CDD" id="cd00051">
    <property type="entry name" value="EFh"/>
    <property type="match status" value="1"/>
</dbReference>
<dbReference type="InterPro" id="IPR011992">
    <property type="entry name" value="EF-hand-dom_pair"/>
</dbReference>
<evidence type="ECO:0000256" key="4">
    <source>
        <dbReference type="SAM" id="MobiDB-lite"/>
    </source>
</evidence>
<sequence length="499" mass="52203">MGDTLLASSLFAARLPSPSVLTGNYAPQTAGIFVEQALQESQRRAAGSRLGTPTAGASRGNELEVGALRNAASRHIGTLGRGAGSFHHAQPLTPKNPPPGLQQSQLLPPGPQPPRSISTPPLRCHTPVLLSGEPLYREGRGGGGGGGGLAAAAAGTYSSLPRLVVPNAPDAAAGAGAGPPAGFLSPQQGGAAAAAAAAPDVFSPGVRFAGGALPSRPATAMSVQDLNLSARPGSRMGPPPGTPPSRSNLGTGSSSFSATGRTNLPGHASPLRGGYRHTVTKRLMETSPAAAAAAEANRLGGFRVTRGMLYSVFQELDEYDSGRLTYSAFEQAACRIGMRPVQARRLFDQLDPEGHGYTTVRRWADPVVERQMEQLVKLYVQATRGEDGRPKHVNEIGSMPMAIQLAMAKLKLKRCGRAVSIDRLIEAFRFIDRDASGALSTEELEDALNALGIFVTRDVMDTMMRTFDKDGNGGVDYLEFVHSLFPTEGSNISSSTRAH</sequence>
<dbReference type="PANTHER" id="PTHR34524">
    <property type="entry name" value="CALCYPHOSIN"/>
    <property type="match status" value="1"/>
</dbReference>
<keyword evidence="2" id="KW-0677">Repeat</keyword>
<accession>A0A835VYJ1</accession>
<evidence type="ECO:0000256" key="1">
    <source>
        <dbReference type="ARBA" id="ARBA00022723"/>
    </source>
</evidence>
<evidence type="ECO:0000259" key="5">
    <source>
        <dbReference type="PROSITE" id="PS50222"/>
    </source>
</evidence>
<dbReference type="SMART" id="SM00054">
    <property type="entry name" value="EFh"/>
    <property type="match status" value="2"/>
</dbReference>
<feature type="region of interest" description="Disordered" evidence="4">
    <location>
        <begin position="229"/>
        <end position="274"/>
    </location>
</feature>
<keyword evidence="7" id="KW-1185">Reference proteome</keyword>
<dbReference type="PROSITE" id="PS50222">
    <property type="entry name" value="EF_HAND_2"/>
    <property type="match status" value="2"/>
</dbReference>
<comment type="caution">
    <text evidence="6">The sequence shown here is derived from an EMBL/GenBank/DDBJ whole genome shotgun (WGS) entry which is preliminary data.</text>
</comment>
<keyword evidence="3" id="KW-0106">Calcium</keyword>
<gene>
    <name evidence="6" type="ORF">HXX76_007765</name>
</gene>
<proteinExistence type="predicted"/>